<gene>
    <name evidence="4" type="ORF">LDJ79_05520</name>
</gene>
<evidence type="ECO:0000313" key="5">
    <source>
        <dbReference type="Proteomes" id="UP001199044"/>
    </source>
</evidence>
<dbReference type="CDD" id="cd04301">
    <property type="entry name" value="NAT_SF"/>
    <property type="match status" value="1"/>
</dbReference>
<dbReference type="SUPFAM" id="SSF55729">
    <property type="entry name" value="Acyl-CoA N-acyltransferases (Nat)"/>
    <property type="match status" value="1"/>
</dbReference>
<feature type="domain" description="N-acetyltransferase" evidence="3">
    <location>
        <begin position="1"/>
        <end position="176"/>
    </location>
</feature>
<evidence type="ECO:0000256" key="2">
    <source>
        <dbReference type="ARBA" id="ARBA00023315"/>
    </source>
</evidence>
<comment type="caution">
    <text evidence="4">The sequence shown here is derived from an EMBL/GenBank/DDBJ whole genome shotgun (WGS) entry which is preliminary data.</text>
</comment>
<organism evidence="4 5">
    <name type="scientific">Vibrio tritonius</name>
    <dbReference type="NCBI Taxonomy" id="1435069"/>
    <lineage>
        <taxon>Bacteria</taxon>
        <taxon>Pseudomonadati</taxon>
        <taxon>Pseudomonadota</taxon>
        <taxon>Gammaproteobacteria</taxon>
        <taxon>Vibrionales</taxon>
        <taxon>Vibrionaceae</taxon>
        <taxon>Vibrio</taxon>
    </lineage>
</organism>
<keyword evidence="1" id="KW-0808">Transferase</keyword>
<evidence type="ECO:0000313" key="4">
    <source>
        <dbReference type="EMBL" id="MCA2015562.1"/>
    </source>
</evidence>
<keyword evidence="2" id="KW-0012">Acyltransferase</keyword>
<reference evidence="5" key="1">
    <citation type="submission" date="2023-07" db="EMBL/GenBank/DDBJ databases">
        <title>Molecular identification of indigenous halophilic bacteria isolated from red sea cost, biodegradation of synthetic dyes and assessment of degraded metabolite toxicity.</title>
        <authorList>
            <person name="Chaieb K."/>
            <person name="Altayb H.N."/>
        </authorList>
    </citation>
    <scope>NUCLEOTIDE SEQUENCE [LARGE SCALE GENOMIC DNA]</scope>
    <source>
        <strain evidence="5">K20</strain>
    </source>
</reference>
<keyword evidence="5" id="KW-1185">Reference proteome</keyword>
<sequence length="176" mass="20512">MEIRAAEYRDYERVAQLHALSWQTHYQGILGQEYLEHDVLEDRLLIWQTRLTNPPFNQHIVLAEEQGELIGFICVFGNHDFEKGTIIESLHVAPRHRGRGIGKQLIQEALKWVDHYFPDSGVYIEVMEKNSQAVDFYDHIGGIHHLERQWHSPCGSTIPEFIYTWETPKALAQAVH</sequence>
<dbReference type="Gene3D" id="3.40.630.30">
    <property type="match status" value="1"/>
</dbReference>
<evidence type="ECO:0000256" key="1">
    <source>
        <dbReference type="ARBA" id="ARBA00022679"/>
    </source>
</evidence>
<dbReference type="EMBL" id="JAIWIU010000031">
    <property type="protein sequence ID" value="MCA2015562.1"/>
    <property type="molecule type" value="Genomic_DNA"/>
</dbReference>
<protein>
    <submittedName>
        <fullName evidence="4">GNAT family N-acetyltransferase</fullName>
    </submittedName>
</protein>
<evidence type="ECO:0000259" key="3">
    <source>
        <dbReference type="PROSITE" id="PS51186"/>
    </source>
</evidence>
<dbReference type="Pfam" id="PF00583">
    <property type="entry name" value="Acetyltransf_1"/>
    <property type="match status" value="1"/>
</dbReference>
<dbReference type="PANTHER" id="PTHR43800">
    <property type="entry name" value="PEPTIDYL-LYSINE N-ACETYLTRANSFERASE YJAB"/>
    <property type="match status" value="1"/>
</dbReference>
<dbReference type="Proteomes" id="UP001199044">
    <property type="component" value="Unassembled WGS sequence"/>
</dbReference>
<dbReference type="InterPro" id="IPR000182">
    <property type="entry name" value="GNAT_dom"/>
</dbReference>
<accession>A0ABS7YKN9</accession>
<dbReference type="RefSeq" id="WP_068718120.1">
    <property type="nucleotide sequence ID" value="NZ_AP014636.1"/>
</dbReference>
<dbReference type="PANTHER" id="PTHR43800:SF1">
    <property type="entry name" value="PEPTIDYL-LYSINE N-ACETYLTRANSFERASE YJAB"/>
    <property type="match status" value="1"/>
</dbReference>
<dbReference type="InterPro" id="IPR016181">
    <property type="entry name" value="Acyl_CoA_acyltransferase"/>
</dbReference>
<name>A0ABS7YKN9_9VIBR</name>
<dbReference type="PROSITE" id="PS51186">
    <property type="entry name" value="GNAT"/>
    <property type="match status" value="1"/>
</dbReference>
<proteinExistence type="predicted"/>